<evidence type="ECO:0000256" key="1">
    <source>
        <dbReference type="ARBA" id="ARBA00022729"/>
    </source>
</evidence>
<dbReference type="Pfam" id="PF03330">
    <property type="entry name" value="DPBB_1"/>
    <property type="match status" value="1"/>
</dbReference>
<dbReference type="InterPro" id="IPR036680">
    <property type="entry name" value="SPOR-like_sf"/>
</dbReference>
<evidence type="ECO:0000259" key="7">
    <source>
        <dbReference type="PROSITE" id="PS51724"/>
    </source>
</evidence>
<reference evidence="8 9" key="1">
    <citation type="submission" date="2018-07" db="EMBL/GenBank/DDBJ databases">
        <title>Corallincola holothuriorum sp. nov., a new facultative anaerobe isolated from sea cucumber Apostichopus japonicus.</title>
        <authorList>
            <person name="Xia H."/>
        </authorList>
    </citation>
    <scope>NUCLEOTIDE SEQUENCE [LARGE SCALE GENOMIC DNA]</scope>
    <source>
        <strain evidence="8 9">C4</strain>
    </source>
</reference>
<dbReference type="SUPFAM" id="SSF110997">
    <property type="entry name" value="Sporulation related repeat"/>
    <property type="match status" value="1"/>
</dbReference>
<evidence type="ECO:0000256" key="4">
    <source>
        <dbReference type="HAMAP-Rule" id="MF_02071"/>
    </source>
</evidence>
<dbReference type="SUPFAM" id="SSF50685">
    <property type="entry name" value="Barwin-like endoglucanases"/>
    <property type="match status" value="1"/>
</dbReference>
<evidence type="ECO:0000256" key="3">
    <source>
        <dbReference type="ARBA" id="ARBA00023316"/>
    </source>
</evidence>
<evidence type="ECO:0000256" key="5">
    <source>
        <dbReference type="RuleBase" id="RU003495"/>
    </source>
</evidence>
<dbReference type="Proteomes" id="UP000252558">
    <property type="component" value="Unassembled WGS sequence"/>
</dbReference>
<feature type="domain" description="SPOR" evidence="7">
    <location>
        <begin position="218"/>
        <end position="294"/>
    </location>
</feature>
<dbReference type="OrthoDB" id="9779128at2"/>
<dbReference type="PROSITE" id="PS51724">
    <property type="entry name" value="SPOR"/>
    <property type="match status" value="1"/>
</dbReference>
<evidence type="ECO:0000313" key="9">
    <source>
        <dbReference type="Proteomes" id="UP000252558"/>
    </source>
</evidence>
<feature type="region of interest" description="Disordered" evidence="6">
    <location>
        <begin position="59"/>
        <end position="92"/>
    </location>
</feature>
<accession>A0A368NDZ8</accession>
<sequence length="296" mass="32547">MSSLAITIAPCTPWPFINSAKRSQKQRPNKVKLKTWHGAIVLVLSSLLLPGCGSSSGQRYQIANDHTPSSPPDLDAISDPVPRYEPKSRQGNMKKYTVRGKQYQVMDSADGFSAEGEASWYGAKFHGHLTSNGEIYDMYSLSAAHKSLPLPTYVRVTNLKNERQVIVRVNDRGPFHGGRIIDLSYAAAYKLDMLKSGTAQVKIEAITLTEDSSEPVNPDPIEPYFVQVLVTGNEGKANQLASQLSDQFDVGSLTLEKDGLHKLRLGPLNNVQQAEALLAKLRAEAFPNAFLIRPNE</sequence>
<gene>
    <name evidence="4" type="primary">rlpA</name>
    <name evidence="8" type="ORF">DU002_13570</name>
</gene>
<dbReference type="Gene3D" id="3.30.70.1070">
    <property type="entry name" value="Sporulation related repeat"/>
    <property type="match status" value="1"/>
</dbReference>
<evidence type="ECO:0000256" key="6">
    <source>
        <dbReference type="SAM" id="MobiDB-lite"/>
    </source>
</evidence>
<dbReference type="GO" id="GO:0071555">
    <property type="term" value="P:cell wall organization"/>
    <property type="evidence" value="ECO:0007669"/>
    <property type="project" value="UniProtKB-KW"/>
</dbReference>
<feature type="compositionally biased region" description="Polar residues" evidence="6">
    <location>
        <begin position="59"/>
        <end position="68"/>
    </location>
</feature>
<dbReference type="FunFam" id="2.40.40.10:FF:000003">
    <property type="entry name" value="Endolytic peptidoglycan transglycosylase RlpA"/>
    <property type="match status" value="1"/>
</dbReference>
<comment type="similarity">
    <text evidence="4 5">Belongs to the RlpA family.</text>
</comment>
<dbReference type="CDD" id="cd22268">
    <property type="entry name" value="DPBB_RlpA-like"/>
    <property type="match status" value="1"/>
</dbReference>
<dbReference type="GO" id="GO:0009279">
    <property type="term" value="C:cell outer membrane"/>
    <property type="evidence" value="ECO:0007669"/>
    <property type="project" value="TreeGrafter"/>
</dbReference>
<dbReference type="InterPro" id="IPR007730">
    <property type="entry name" value="SPOR-like_dom"/>
</dbReference>
<keyword evidence="1" id="KW-0732">Signal</keyword>
<dbReference type="PANTHER" id="PTHR34183">
    <property type="entry name" value="ENDOLYTIC PEPTIDOGLYCAN TRANSGLYCOSYLASE RLPA"/>
    <property type="match status" value="1"/>
</dbReference>
<proteinExistence type="inferred from homology"/>
<organism evidence="8 9">
    <name type="scientific">Corallincola holothuriorum</name>
    <dbReference type="NCBI Taxonomy" id="2282215"/>
    <lineage>
        <taxon>Bacteria</taxon>
        <taxon>Pseudomonadati</taxon>
        <taxon>Pseudomonadota</taxon>
        <taxon>Gammaproteobacteria</taxon>
        <taxon>Alteromonadales</taxon>
        <taxon>Psychromonadaceae</taxon>
        <taxon>Corallincola</taxon>
    </lineage>
</organism>
<name>A0A368NDZ8_9GAMM</name>
<dbReference type="EMBL" id="QPID01000008">
    <property type="protein sequence ID" value="RCU48812.1"/>
    <property type="molecule type" value="Genomic_DNA"/>
</dbReference>
<comment type="caution">
    <text evidence="8">The sequence shown here is derived from an EMBL/GenBank/DDBJ whole genome shotgun (WGS) entry which is preliminary data.</text>
</comment>
<dbReference type="GO" id="GO:0008932">
    <property type="term" value="F:lytic endotransglycosylase activity"/>
    <property type="evidence" value="ECO:0007669"/>
    <property type="project" value="UniProtKB-UniRule"/>
</dbReference>
<dbReference type="InterPro" id="IPR036908">
    <property type="entry name" value="RlpA-like_sf"/>
</dbReference>
<dbReference type="InterPro" id="IPR009009">
    <property type="entry name" value="RlpA-like_DPBB"/>
</dbReference>
<dbReference type="Pfam" id="PF05036">
    <property type="entry name" value="SPOR"/>
    <property type="match status" value="1"/>
</dbReference>
<dbReference type="EC" id="4.2.2.-" evidence="4"/>
<evidence type="ECO:0000313" key="8">
    <source>
        <dbReference type="EMBL" id="RCU48812.1"/>
    </source>
</evidence>
<dbReference type="GO" id="GO:0000270">
    <property type="term" value="P:peptidoglycan metabolic process"/>
    <property type="evidence" value="ECO:0007669"/>
    <property type="project" value="UniProtKB-UniRule"/>
</dbReference>
<evidence type="ECO:0000256" key="2">
    <source>
        <dbReference type="ARBA" id="ARBA00023239"/>
    </source>
</evidence>
<dbReference type="PANTHER" id="PTHR34183:SF1">
    <property type="entry name" value="ENDOLYTIC PEPTIDOGLYCAN TRANSGLYCOSYLASE RLPA"/>
    <property type="match status" value="1"/>
</dbReference>
<comment type="function">
    <text evidence="4">Lytic transglycosylase with a strong preference for naked glycan strands that lack stem peptides.</text>
</comment>
<dbReference type="InterPro" id="IPR012997">
    <property type="entry name" value="RplA"/>
</dbReference>
<keyword evidence="9" id="KW-1185">Reference proteome</keyword>
<dbReference type="AlphaFoldDB" id="A0A368NDZ8"/>
<keyword evidence="3 4" id="KW-0961">Cell wall biogenesis/degradation</keyword>
<keyword evidence="2 4" id="KW-0456">Lyase</keyword>
<dbReference type="GO" id="GO:0042834">
    <property type="term" value="F:peptidoglycan binding"/>
    <property type="evidence" value="ECO:0007669"/>
    <property type="project" value="InterPro"/>
</dbReference>
<dbReference type="Gene3D" id="2.40.40.10">
    <property type="entry name" value="RlpA-like domain"/>
    <property type="match status" value="1"/>
</dbReference>
<protein>
    <recommendedName>
        <fullName evidence="4">Endolytic peptidoglycan transglycosylase RlpA</fullName>
        <ecNumber evidence="4">4.2.2.-</ecNumber>
    </recommendedName>
</protein>
<dbReference type="InterPro" id="IPR034718">
    <property type="entry name" value="RlpA"/>
</dbReference>
<dbReference type="NCBIfam" id="TIGR00413">
    <property type="entry name" value="rlpA"/>
    <property type="match status" value="1"/>
</dbReference>
<dbReference type="HAMAP" id="MF_02071">
    <property type="entry name" value="RlpA"/>
    <property type="match status" value="1"/>
</dbReference>